<dbReference type="PRINTS" id="PR00455">
    <property type="entry name" value="HTHTETR"/>
</dbReference>
<dbReference type="InterPro" id="IPR001647">
    <property type="entry name" value="HTH_TetR"/>
</dbReference>
<comment type="caution">
    <text evidence="3">The sequence shown here is derived from an EMBL/GenBank/DDBJ whole genome shotgun (WGS) entry which is preliminary data.</text>
</comment>
<dbReference type="InterPro" id="IPR023772">
    <property type="entry name" value="DNA-bd_HTH_TetR-type_CS"/>
</dbReference>
<evidence type="ECO:0000259" key="2">
    <source>
        <dbReference type="PROSITE" id="PS50977"/>
    </source>
</evidence>
<proteinExistence type="predicted"/>
<gene>
    <name evidence="3" type="ORF">ASZ90_008348</name>
</gene>
<dbReference type="GO" id="GO:0003677">
    <property type="term" value="F:DNA binding"/>
    <property type="evidence" value="ECO:0007669"/>
    <property type="project" value="UniProtKB-KW"/>
</dbReference>
<accession>A0A0W8FLT6</accession>
<dbReference type="Gene3D" id="1.10.10.60">
    <property type="entry name" value="Homeodomain-like"/>
    <property type="match status" value="1"/>
</dbReference>
<name>A0A0W8FLT6_9ZZZZ</name>
<dbReference type="InterPro" id="IPR036271">
    <property type="entry name" value="Tet_transcr_reg_TetR-rel_C_sf"/>
</dbReference>
<dbReference type="PANTHER" id="PTHR43479:SF11">
    <property type="entry name" value="ACREF_ENVCD OPERON REPRESSOR-RELATED"/>
    <property type="match status" value="1"/>
</dbReference>
<dbReference type="PROSITE" id="PS01081">
    <property type="entry name" value="HTH_TETR_1"/>
    <property type="match status" value="1"/>
</dbReference>
<evidence type="ECO:0000313" key="3">
    <source>
        <dbReference type="EMBL" id="KUG21880.1"/>
    </source>
</evidence>
<keyword evidence="1" id="KW-0238">DNA-binding</keyword>
<dbReference type="InterPro" id="IPR009057">
    <property type="entry name" value="Homeodomain-like_sf"/>
</dbReference>
<dbReference type="Gene3D" id="1.10.357.10">
    <property type="entry name" value="Tetracycline Repressor, domain 2"/>
    <property type="match status" value="1"/>
</dbReference>
<dbReference type="EMBL" id="LNQE01001013">
    <property type="protein sequence ID" value="KUG21880.1"/>
    <property type="molecule type" value="Genomic_DNA"/>
</dbReference>
<dbReference type="AlphaFoldDB" id="A0A0W8FLT6"/>
<dbReference type="PANTHER" id="PTHR43479">
    <property type="entry name" value="ACREF/ENVCD OPERON REPRESSOR-RELATED"/>
    <property type="match status" value="1"/>
</dbReference>
<dbReference type="InterPro" id="IPR050624">
    <property type="entry name" value="HTH-type_Tx_Regulator"/>
</dbReference>
<dbReference type="Pfam" id="PF00440">
    <property type="entry name" value="TetR_N"/>
    <property type="match status" value="1"/>
</dbReference>
<protein>
    <submittedName>
        <fullName evidence="3">Transcriptional regulator, tetr family</fullName>
    </submittedName>
</protein>
<evidence type="ECO:0000256" key="1">
    <source>
        <dbReference type="ARBA" id="ARBA00023125"/>
    </source>
</evidence>
<sequence>MGLQERRGKEKDNRKKLILKSARTLFFKKGFNNVTVDEIAKASELGKGSIYLYFNSKEEIYAQILLNDIDNFNQHVSVLFDEKKSVDDLLFEFSCIYVDFFLNEPELFRILMTYMLQPTKINLTEELNSQILNANARVIDVIGKIFQEAASKEFSAEISLKQNRNAIWGLLNGIISLYIFLGAQEKRRERIHSTIKLALEIFIKGLKQA</sequence>
<organism evidence="3">
    <name type="scientific">hydrocarbon metagenome</name>
    <dbReference type="NCBI Taxonomy" id="938273"/>
    <lineage>
        <taxon>unclassified sequences</taxon>
        <taxon>metagenomes</taxon>
        <taxon>ecological metagenomes</taxon>
    </lineage>
</organism>
<dbReference type="SUPFAM" id="SSF46689">
    <property type="entry name" value="Homeodomain-like"/>
    <property type="match status" value="1"/>
</dbReference>
<reference evidence="3" key="1">
    <citation type="journal article" date="2015" name="Proc. Natl. Acad. Sci. U.S.A.">
        <title>Networks of energetic and metabolic interactions define dynamics in microbial communities.</title>
        <authorList>
            <person name="Embree M."/>
            <person name="Liu J.K."/>
            <person name="Al-Bassam M.M."/>
            <person name="Zengler K."/>
        </authorList>
    </citation>
    <scope>NUCLEOTIDE SEQUENCE</scope>
</reference>
<feature type="domain" description="HTH tetR-type" evidence="2">
    <location>
        <begin position="12"/>
        <end position="72"/>
    </location>
</feature>
<dbReference type="PROSITE" id="PS50977">
    <property type="entry name" value="HTH_TETR_2"/>
    <property type="match status" value="1"/>
</dbReference>
<dbReference type="SUPFAM" id="SSF48498">
    <property type="entry name" value="Tetracyclin repressor-like, C-terminal domain"/>
    <property type="match status" value="1"/>
</dbReference>